<organism evidence="13 14">
    <name type="scientific">Natronospirillum operosum</name>
    <dbReference type="NCBI Taxonomy" id="2759953"/>
    <lineage>
        <taxon>Bacteria</taxon>
        <taxon>Pseudomonadati</taxon>
        <taxon>Pseudomonadota</taxon>
        <taxon>Gammaproteobacteria</taxon>
        <taxon>Oceanospirillales</taxon>
        <taxon>Natronospirillaceae</taxon>
        <taxon>Natronospirillum</taxon>
    </lineage>
</organism>
<evidence type="ECO:0000256" key="10">
    <source>
        <dbReference type="ARBA" id="ARBA00022989"/>
    </source>
</evidence>
<evidence type="ECO:0000256" key="5">
    <source>
        <dbReference type="ARBA" id="ARBA00022448"/>
    </source>
</evidence>
<evidence type="ECO:0000256" key="6">
    <source>
        <dbReference type="ARBA" id="ARBA00022475"/>
    </source>
</evidence>
<keyword evidence="7 12" id="KW-0997">Cell inner membrane</keyword>
<evidence type="ECO:0000256" key="8">
    <source>
        <dbReference type="ARBA" id="ARBA00022692"/>
    </source>
</evidence>
<dbReference type="Proteomes" id="UP000297475">
    <property type="component" value="Unassembled WGS sequence"/>
</dbReference>
<evidence type="ECO:0000256" key="3">
    <source>
        <dbReference type="ARBA" id="ARBA00008741"/>
    </source>
</evidence>
<keyword evidence="9 12" id="KW-0201">Cytochrome c-type biogenesis</keyword>
<evidence type="ECO:0000256" key="1">
    <source>
        <dbReference type="ARBA" id="ARBA00002442"/>
    </source>
</evidence>
<dbReference type="EMBL" id="SRMF01000001">
    <property type="protein sequence ID" value="TGG95366.1"/>
    <property type="molecule type" value="Genomic_DNA"/>
</dbReference>
<dbReference type="RefSeq" id="WP_135480979.1">
    <property type="nucleotide sequence ID" value="NZ_SRMF01000001.1"/>
</dbReference>
<sequence length="58" mass="6887">MGYFDSFADFVRMGNHGIFVWSVYAITVLTILGHWLGLRLQRRRVINELQRLKKRGHL</sequence>
<evidence type="ECO:0000256" key="7">
    <source>
        <dbReference type="ARBA" id="ARBA00022519"/>
    </source>
</evidence>
<name>A0A4Z0WHZ3_9GAMM</name>
<evidence type="ECO:0000256" key="11">
    <source>
        <dbReference type="ARBA" id="ARBA00023136"/>
    </source>
</evidence>
<proteinExistence type="inferred from homology"/>
<keyword evidence="10 12" id="KW-1133">Transmembrane helix</keyword>
<dbReference type="GO" id="GO:0005886">
    <property type="term" value="C:plasma membrane"/>
    <property type="evidence" value="ECO:0007669"/>
    <property type="project" value="UniProtKB-SubCell"/>
</dbReference>
<dbReference type="PANTHER" id="PTHR37531">
    <property type="entry name" value="HEME EXPORTER PROTEIN D"/>
    <property type="match status" value="1"/>
</dbReference>
<keyword evidence="14" id="KW-1185">Reference proteome</keyword>
<dbReference type="NCBIfam" id="TIGR03141">
    <property type="entry name" value="cytochro_ccmD"/>
    <property type="match status" value="1"/>
</dbReference>
<evidence type="ECO:0000256" key="9">
    <source>
        <dbReference type="ARBA" id="ARBA00022748"/>
    </source>
</evidence>
<evidence type="ECO:0000256" key="2">
    <source>
        <dbReference type="ARBA" id="ARBA00004377"/>
    </source>
</evidence>
<evidence type="ECO:0000313" key="14">
    <source>
        <dbReference type="Proteomes" id="UP000297475"/>
    </source>
</evidence>
<protein>
    <recommendedName>
        <fullName evidence="4 12">Heme exporter protein D</fullName>
    </recommendedName>
</protein>
<comment type="function">
    <text evidence="1 12">Required for the export of heme to the periplasm for the biogenesis of c-type cytochromes.</text>
</comment>
<dbReference type="Pfam" id="PF04995">
    <property type="entry name" value="CcmD"/>
    <property type="match status" value="1"/>
</dbReference>
<dbReference type="AlphaFoldDB" id="A0A4Z0WHZ3"/>
<evidence type="ECO:0000256" key="4">
    <source>
        <dbReference type="ARBA" id="ARBA00016461"/>
    </source>
</evidence>
<feature type="transmembrane region" description="Helical" evidence="12">
    <location>
        <begin position="18"/>
        <end position="38"/>
    </location>
</feature>
<dbReference type="OrthoDB" id="9815607at2"/>
<comment type="subcellular location">
    <subcellularLocation>
        <location evidence="2 12">Cell inner membrane</location>
        <topology evidence="2 12">Single-pass membrane protein</topology>
    </subcellularLocation>
</comment>
<keyword evidence="6 12" id="KW-1003">Cell membrane</keyword>
<evidence type="ECO:0000256" key="12">
    <source>
        <dbReference type="RuleBase" id="RU363101"/>
    </source>
</evidence>
<accession>A0A4Z0WHZ3</accession>
<reference evidence="13 14" key="1">
    <citation type="submission" date="2019-04" db="EMBL/GenBank/DDBJ databases">
        <title>Natronospirillum operosus gen. nov., sp. nov., a haloalkaliphilic satellite isolated from decaying biomass of laboratory culture of cyanobacterium Geitlerinema sp. and proposal of Natronospirillaceae fam. nov. and Saccharospirillaceae fam. nov.</title>
        <authorList>
            <person name="Kevbrin V."/>
            <person name="Boltyanskaya Y."/>
            <person name="Koziaeva V."/>
            <person name="Grouzdev D.S."/>
            <person name="Park M."/>
            <person name="Cho J."/>
        </authorList>
    </citation>
    <scope>NUCLEOTIDE SEQUENCE [LARGE SCALE GENOMIC DNA]</scope>
    <source>
        <strain evidence="13 14">G-116</strain>
    </source>
</reference>
<dbReference type="InterPro" id="IPR007078">
    <property type="entry name" value="Haem_export_protD_CcmD"/>
</dbReference>
<comment type="similarity">
    <text evidence="3 12">Belongs to the CcmD/CycX/HelD family.</text>
</comment>
<gene>
    <name evidence="13" type="primary">ccmD</name>
    <name evidence="13" type="ORF">E4656_02785</name>
</gene>
<dbReference type="InterPro" id="IPR052075">
    <property type="entry name" value="Heme_exporter_D"/>
</dbReference>
<dbReference type="GO" id="GO:1903607">
    <property type="term" value="P:cytochrome c biosynthetic process"/>
    <property type="evidence" value="ECO:0007669"/>
    <property type="project" value="TreeGrafter"/>
</dbReference>
<keyword evidence="5 12" id="KW-0813">Transport</keyword>
<keyword evidence="11 12" id="KW-0472">Membrane</keyword>
<dbReference type="GO" id="GO:0015886">
    <property type="term" value="P:heme transport"/>
    <property type="evidence" value="ECO:0007669"/>
    <property type="project" value="InterPro"/>
</dbReference>
<evidence type="ECO:0000313" key="13">
    <source>
        <dbReference type="EMBL" id="TGG95366.1"/>
    </source>
</evidence>
<keyword evidence="8 12" id="KW-0812">Transmembrane</keyword>
<dbReference type="PANTHER" id="PTHR37531:SF1">
    <property type="entry name" value="HEME EXPORTER PROTEIN D"/>
    <property type="match status" value="1"/>
</dbReference>
<comment type="caution">
    <text evidence="13">The sequence shown here is derived from an EMBL/GenBank/DDBJ whole genome shotgun (WGS) entry which is preliminary data.</text>
</comment>
<dbReference type="GO" id="GO:0017004">
    <property type="term" value="P:cytochrome complex assembly"/>
    <property type="evidence" value="ECO:0007669"/>
    <property type="project" value="UniProtKB-KW"/>
</dbReference>